<dbReference type="EMBL" id="BFEA01000640">
    <property type="protein sequence ID" value="GBG87942.1"/>
    <property type="molecule type" value="Genomic_DNA"/>
</dbReference>
<dbReference type="Gramene" id="GBG87942">
    <property type="protein sequence ID" value="GBG87942"/>
    <property type="gene ID" value="CBR_g46308"/>
</dbReference>
<sequence length="92" mass="10114">MKCGCSDCVRRQPPSCCRGTGHICCQSSDNSQPTENLIWFAPRLQVAARGVSAARHQFGFLPGRVVKRSKHRVFRDVGTTTRAVSALRKVGL</sequence>
<reference evidence="1 2" key="1">
    <citation type="journal article" date="2018" name="Cell">
        <title>The Chara Genome: Secondary Complexity and Implications for Plant Terrestrialization.</title>
        <authorList>
            <person name="Nishiyama T."/>
            <person name="Sakayama H."/>
            <person name="Vries J.D."/>
            <person name="Buschmann H."/>
            <person name="Saint-Marcoux D."/>
            <person name="Ullrich K.K."/>
            <person name="Haas F.B."/>
            <person name="Vanderstraeten L."/>
            <person name="Becker D."/>
            <person name="Lang D."/>
            <person name="Vosolsobe S."/>
            <person name="Rombauts S."/>
            <person name="Wilhelmsson P.K.I."/>
            <person name="Janitza P."/>
            <person name="Kern R."/>
            <person name="Heyl A."/>
            <person name="Rumpler F."/>
            <person name="Villalobos L.I.A.C."/>
            <person name="Clay J.M."/>
            <person name="Skokan R."/>
            <person name="Toyoda A."/>
            <person name="Suzuki Y."/>
            <person name="Kagoshima H."/>
            <person name="Schijlen E."/>
            <person name="Tajeshwar N."/>
            <person name="Catarino B."/>
            <person name="Hetherington A.J."/>
            <person name="Saltykova A."/>
            <person name="Bonnot C."/>
            <person name="Breuninger H."/>
            <person name="Symeonidi A."/>
            <person name="Radhakrishnan G.V."/>
            <person name="Van Nieuwerburgh F."/>
            <person name="Deforce D."/>
            <person name="Chang C."/>
            <person name="Karol K.G."/>
            <person name="Hedrich R."/>
            <person name="Ulvskov P."/>
            <person name="Glockner G."/>
            <person name="Delwiche C.F."/>
            <person name="Petrasek J."/>
            <person name="Van de Peer Y."/>
            <person name="Friml J."/>
            <person name="Beilby M."/>
            <person name="Dolan L."/>
            <person name="Kohara Y."/>
            <person name="Sugano S."/>
            <person name="Fujiyama A."/>
            <person name="Delaux P.-M."/>
            <person name="Quint M."/>
            <person name="TheiBen G."/>
            <person name="Hagemann M."/>
            <person name="Harholt J."/>
            <person name="Dunand C."/>
            <person name="Zachgo S."/>
            <person name="Langdale J."/>
            <person name="Maumus F."/>
            <person name="Straeten D.V.D."/>
            <person name="Gould S.B."/>
            <person name="Rensing S.A."/>
        </authorList>
    </citation>
    <scope>NUCLEOTIDE SEQUENCE [LARGE SCALE GENOMIC DNA]</scope>
    <source>
        <strain evidence="1 2">S276</strain>
    </source>
</reference>
<evidence type="ECO:0000313" key="1">
    <source>
        <dbReference type="EMBL" id="GBG87942.1"/>
    </source>
</evidence>
<dbReference type="AlphaFoldDB" id="A0A388M0C1"/>
<organism evidence="1 2">
    <name type="scientific">Chara braunii</name>
    <name type="common">Braun's stonewort</name>
    <dbReference type="NCBI Taxonomy" id="69332"/>
    <lineage>
        <taxon>Eukaryota</taxon>
        <taxon>Viridiplantae</taxon>
        <taxon>Streptophyta</taxon>
        <taxon>Charophyceae</taxon>
        <taxon>Charales</taxon>
        <taxon>Characeae</taxon>
        <taxon>Chara</taxon>
    </lineage>
</organism>
<keyword evidence="2" id="KW-1185">Reference proteome</keyword>
<proteinExistence type="predicted"/>
<comment type="caution">
    <text evidence="1">The sequence shown here is derived from an EMBL/GenBank/DDBJ whole genome shotgun (WGS) entry which is preliminary data.</text>
</comment>
<gene>
    <name evidence="1" type="ORF">CBR_g46308</name>
</gene>
<protein>
    <submittedName>
        <fullName evidence="1">Uncharacterized protein</fullName>
    </submittedName>
</protein>
<name>A0A388M0C1_CHABU</name>
<accession>A0A388M0C1</accession>
<evidence type="ECO:0000313" key="2">
    <source>
        <dbReference type="Proteomes" id="UP000265515"/>
    </source>
</evidence>
<dbReference type="Proteomes" id="UP000265515">
    <property type="component" value="Unassembled WGS sequence"/>
</dbReference>